<dbReference type="GO" id="GO:0006412">
    <property type="term" value="P:translation"/>
    <property type="evidence" value="ECO:0007669"/>
    <property type="project" value="InterPro"/>
</dbReference>
<dbReference type="GO" id="GO:0003735">
    <property type="term" value="F:structural constituent of ribosome"/>
    <property type="evidence" value="ECO:0007669"/>
    <property type="project" value="InterPro"/>
</dbReference>
<gene>
    <name evidence="1" type="ORF">SAMN06272737_1564</name>
</gene>
<reference evidence="1 2" key="1">
    <citation type="submission" date="2017-06" db="EMBL/GenBank/DDBJ databases">
        <authorList>
            <person name="Kim H.J."/>
            <person name="Triplett B.A."/>
        </authorList>
    </citation>
    <scope>NUCLEOTIDE SEQUENCE [LARGE SCALE GENOMIC DNA]</scope>
    <source>
        <strain evidence="1 2">DSM 44272</strain>
    </source>
</reference>
<dbReference type="GO" id="GO:0005840">
    <property type="term" value="C:ribosome"/>
    <property type="evidence" value="ECO:0007669"/>
    <property type="project" value="InterPro"/>
</dbReference>
<dbReference type="Proteomes" id="UP000198403">
    <property type="component" value="Unassembled WGS sequence"/>
</dbReference>
<evidence type="ECO:0008006" key="3">
    <source>
        <dbReference type="Google" id="ProtNLM"/>
    </source>
</evidence>
<dbReference type="InterPro" id="IPR020592">
    <property type="entry name" value="Ribosomal_bS16_CS"/>
</dbReference>
<evidence type="ECO:0000313" key="1">
    <source>
        <dbReference type="EMBL" id="SNR98584.1"/>
    </source>
</evidence>
<accession>A0A239AU62</accession>
<dbReference type="PROSITE" id="PS00732">
    <property type="entry name" value="RIBOSOMAL_S16"/>
    <property type="match status" value="1"/>
</dbReference>
<sequence>MINLRLARVGRGLVGLGVAGLVLAGCGGDDDSGGSSAAAAPPTAEPADNNAACRLSGDTITQAEIPSVGGLEPTRVRQMVIWDDADYAARVLEILPADGQVADDIEAVRQAMVGIAEWPANDFQGWADYRDPLTAAVTALQSSCQDAGVVDILNQS</sequence>
<dbReference type="PROSITE" id="PS51257">
    <property type="entry name" value="PROKAR_LIPOPROTEIN"/>
    <property type="match status" value="1"/>
</dbReference>
<dbReference type="RefSeq" id="WP_089339050.1">
    <property type="nucleotide sequence ID" value="NZ_FZNO01000056.1"/>
</dbReference>
<proteinExistence type="predicted"/>
<protein>
    <recommendedName>
        <fullName evidence="3">Lipoprotein</fullName>
    </recommendedName>
</protein>
<dbReference type="AlphaFoldDB" id="A0A239AU62"/>
<evidence type="ECO:0000313" key="2">
    <source>
        <dbReference type="Proteomes" id="UP000198403"/>
    </source>
</evidence>
<dbReference type="EMBL" id="FZNO01000056">
    <property type="protein sequence ID" value="SNR98584.1"/>
    <property type="molecule type" value="Genomic_DNA"/>
</dbReference>
<organism evidence="1 2">
    <name type="scientific">Blastococcus mobilis</name>
    <dbReference type="NCBI Taxonomy" id="1938746"/>
    <lineage>
        <taxon>Bacteria</taxon>
        <taxon>Bacillati</taxon>
        <taxon>Actinomycetota</taxon>
        <taxon>Actinomycetes</taxon>
        <taxon>Geodermatophilales</taxon>
        <taxon>Geodermatophilaceae</taxon>
        <taxon>Blastococcus</taxon>
    </lineage>
</organism>
<keyword evidence="2" id="KW-1185">Reference proteome</keyword>
<name>A0A239AU62_9ACTN</name>